<dbReference type="EMBL" id="CP003359">
    <property type="protein sequence ID" value="AGB41805.1"/>
    <property type="molecule type" value="Genomic_DNA"/>
</dbReference>
<evidence type="ECO:0000313" key="3">
    <source>
        <dbReference type="Proteomes" id="UP000010880"/>
    </source>
</evidence>
<dbReference type="HOGENOM" id="CLU_036716_1_0_9"/>
<dbReference type="Pfam" id="PF14239">
    <property type="entry name" value="RRXRR"/>
    <property type="match status" value="1"/>
</dbReference>
<dbReference type="GO" id="GO:0004519">
    <property type="term" value="F:endonuclease activity"/>
    <property type="evidence" value="ECO:0007669"/>
    <property type="project" value="UniProtKB-KW"/>
</dbReference>
<dbReference type="InterPro" id="IPR002711">
    <property type="entry name" value="HNH"/>
</dbReference>
<organism evidence="2 3">
    <name type="scientific">Halobacteroides halobius (strain ATCC 35273 / DSM 5150 / MD-1)</name>
    <dbReference type="NCBI Taxonomy" id="748449"/>
    <lineage>
        <taxon>Bacteria</taxon>
        <taxon>Bacillati</taxon>
        <taxon>Bacillota</taxon>
        <taxon>Clostridia</taxon>
        <taxon>Halanaerobiales</taxon>
        <taxon>Halobacteroidaceae</taxon>
        <taxon>Halobacteroides</taxon>
    </lineage>
</organism>
<dbReference type="NCBIfam" id="NF040563">
    <property type="entry name" value="guided_IscB"/>
    <property type="match status" value="1"/>
</dbReference>
<dbReference type="Gene3D" id="1.10.30.50">
    <property type="match status" value="1"/>
</dbReference>
<feature type="domain" description="HNH nuclease" evidence="1">
    <location>
        <begin position="193"/>
        <end position="244"/>
    </location>
</feature>
<proteinExistence type="predicted"/>
<dbReference type="PATRIC" id="fig|748449.3.peg.1824"/>
<dbReference type="eggNOG" id="COG1403">
    <property type="taxonomic scope" value="Bacteria"/>
</dbReference>
<gene>
    <name evidence="2" type="ordered locus">Halha_1894</name>
</gene>
<dbReference type="InterPro" id="IPR025938">
    <property type="entry name" value="RRXRR_dom"/>
</dbReference>
<dbReference type="OrthoDB" id="9779761at2"/>
<dbReference type="GO" id="GO:0008270">
    <property type="term" value="F:zinc ion binding"/>
    <property type="evidence" value="ECO:0007669"/>
    <property type="project" value="InterPro"/>
</dbReference>
<reference evidence="3" key="1">
    <citation type="submission" date="2012-02" db="EMBL/GenBank/DDBJ databases">
        <title>The complete genome of Halobacteroides halobius DSM 5150.</title>
        <authorList>
            <person name="Lucas S."/>
            <person name="Copeland A."/>
            <person name="Lapidus A."/>
            <person name="Glavina del Rio T."/>
            <person name="Dalin E."/>
            <person name="Tice H."/>
            <person name="Bruce D."/>
            <person name="Goodwin L."/>
            <person name="Pitluck S."/>
            <person name="Peters L."/>
            <person name="Mikhailova N."/>
            <person name="Gu W."/>
            <person name="Kyrpides N."/>
            <person name="Mavromatis K."/>
            <person name="Ivanova N."/>
            <person name="Brettin T."/>
            <person name="Detter J.C."/>
            <person name="Han C."/>
            <person name="Larimer F."/>
            <person name="Land M."/>
            <person name="Hauser L."/>
            <person name="Markowitz V."/>
            <person name="Cheng J.-F."/>
            <person name="Hugenholtz P."/>
            <person name="Woyke T."/>
            <person name="Wu D."/>
            <person name="Tindall B."/>
            <person name="Pomrenke H."/>
            <person name="Brambilla E."/>
            <person name="Klenk H.-P."/>
            <person name="Eisen J.A."/>
        </authorList>
    </citation>
    <scope>NUCLEOTIDE SEQUENCE [LARGE SCALE GENOMIC DNA]</scope>
    <source>
        <strain evidence="3">ATCC 35273 / DSM 5150 / MD-1</strain>
    </source>
</reference>
<evidence type="ECO:0000313" key="2">
    <source>
        <dbReference type="EMBL" id="AGB41805.1"/>
    </source>
</evidence>
<dbReference type="SMART" id="SM00507">
    <property type="entry name" value="HNHc"/>
    <property type="match status" value="1"/>
</dbReference>
<sequence length="419" mass="49070">MAQLQYALVIDNEGKILDPTKVKKAWYLIRKGRVKLVEEYPLIIQLKKKIPKEEVNNDKIVLGIDDGYDKVGFALIQKCQSKNKVLFKATMKQRQEVSKLMTQRREYRRYRRQHKRYRAKRFDNRSSSKRKGRIAPSIKQKKQAILRVVNYLNKFIRIDKIVLEDVAIDIRKAVEGKELYSWEYQESNRLDENLRKATLYRDDCAFQICGATDTMLEAHHIIPQRDSGADSIYNLITLCKDCHKDKVDGSEYKYKDEFLNIIDGKELNIKPAMHVMQGKTWLREKLSKIVNLEITTGGDTANKRIDYDIKKSHSNDSICITNLLPVDNLDVKEYFIKPLRKKSKAKIKELKGFKHRDIVRYTKRNGETYDGYITSLRIKNNKYKSKVCNFTTLNGEKTFRGYGLTNLTLINRPKGLMII</sequence>
<dbReference type="Proteomes" id="UP000010880">
    <property type="component" value="Chromosome"/>
</dbReference>
<evidence type="ECO:0000259" key="1">
    <source>
        <dbReference type="SMART" id="SM00507"/>
    </source>
</evidence>
<dbReference type="InterPro" id="IPR047693">
    <property type="entry name" value="RNA-guided_IscB-like"/>
</dbReference>
<accession>L0KBA4</accession>
<dbReference type="STRING" id="748449.Halha_1894"/>
<name>L0KBA4_HALHC</name>
<dbReference type="Pfam" id="PF01844">
    <property type="entry name" value="HNH"/>
    <property type="match status" value="1"/>
</dbReference>
<dbReference type="CDD" id="cd00085">
    <property type="entry name" value="HNHc"/>
    <property type="match status" value="1"/>
</dbReference>
<keyword evidence="2" id="KW-0378">Hydrolase</keyword>
<keyword evidence="2" id="KW-0255">Endonuclease</keyword>
<protein>
    <submittedName>
        <fullName evidence="2">Restriction endonuclease</fullName>
    </submittedName>
</protein>
<dbReference type="AlphaFoldDB" id="L0KBA4"/>
<keyword evidence="3" id="KW-1185">Reference proteome</keyword>
<dbReference type="KEGG" id="hhl:Halha_1894"/>
<dbReference type="GO" id="GO:0003676">
    <property type="term" value="F:nucleic acid binding"/>
    <property type="evidence" value="ECO:0007669"/>
    <property type="project" value="InterPro"/>
</dbReference>
<dbReference type="RefSeq" id="WP_015327521.1">
    <property type="nucleotide sequence ID" value="NC_019978.1"/>
</dbReference>
<dbReference type="InterPro" id="IPR003615">
    <property type="entry name" value="HNH_nuc"/>
</dbReference>
<keyword evidence="2" id="KW-0540">Nuclease</keyword>